<sequence length="184" mass="21818">MTVHHYIASSREIPTGDYGSKAQIVPISHISEIKIRGLKTPKKTKTNKYRNDNKINEQYMVVYETEEDFLGIFVSELDGYDEIRNQFSNPYVYHLSCSDHRKSYRVLFEYINENLLEGESVELYTCLDGHELKEKIDSLNIFVNLTTKHFQNDIGKFNLNEKRLFDELSERFSFRERQYVLIIK</sequence>
<keyword evidence="2" id="KW-1185">Reference proteome</keyword>
<comment type="caution">
    <text evidence="1">The sequence shown here is derived from an EMBL/GenBank/DDBJ whole genome shotgun (WGS) entry which is preliminary data.</text>
</comment>
<reference evidence="1 2" key="1">
    <citation type="submission" date="2017-12" db="EMBL/GenBank/DDBJ databases">
        <title>Taxonomic description and draft genome of Pradoshia cofamensis Gen. nov., sp. nov., a thermotolerant bacillale isolated from anterior gut of earthworm Eisenia fetida.</title>
        <authorList>
            <person name="Saha T."/>
            <person name="Chakraborty R."/>
        </authorList>
    </citation>
    <scope>NUCLEOTIDE SEQUENCE [LARGE SCALE GENOMIC DNA]</scope>
    <source>
        <strain evidence="1 2">EAG3</strain>
    </source>
</reference>
<gene>
    <name evidence="1" type="ORF">CYL18_18980</name>
</gene>
<evidence type="ECO:0000313" key="1">
    <source>
        <dbReference type="EMBL" id="PQD93616.1"/>
    </source>
</evidence>
<dbReference type="AlphaFoldDB" id="A0A2S7MV24"/>
<organism evidence="1 2">
    <name type="scientific">Pradoshia eiseniae</name>
    <dbReference type="NCBI Taxonomy" id="2064768"/>
    <lineage>
        <taxon>Bacteria</taxon>
        <taxon>Bacillati</taxon>
        <taxon>Bacillota</taxon>
        <taxon>Bacilli</taxon>
        <taxon>Bacillales</taxon>
        <taxon>Bacillaceae</taxon>
        <taxon>Pradoshia</taxon>
    </lineage>
</organism>
<dbReference type="Proteomes" id="UP000239663">
    <property type="component" value="Unassembled WGS sequence"/>
</dbReference>
<name>A0A2S7MV24_9BACI</name>
<dbReference type="RefSeq" id="WP_104851028.1">
    <property type="nucleotide sequence ID" value="NZ_PKOZ01000052.1"/>
</dbReference>
<accession>A0A2S7MV24</accession>
<evidence type="ECO:0000313" key="2">
    <source>
        <dbReference type="Proteomes" id="UP000239663"/>
    </source>
</evidence>
<dbReference type="OrthoDB" id="2155647at2"/>
<dbReference type="EMBL" id="PKOZ01000052">
    <property type="protein sequence ID" value="PQD93616.1"/>
    <property type="molecule type" value="Genomic_DNA"/>
</dbReference>
<proteinExistence type="predicted"/>
<protein>
    <submittedName>
        <fullName evidence="1">Uncharacterized protein</fullName>
    </submittedName>
</protein>